<dbReference type="PaxDb" id="2903-EOD13373"/>
<dbReference type="KEGG" id="ehx:EMIHUDRAFT_119847"/>
<dbReference type="HOGENOM" id="CLU_1328516_0_0_1"/>
<evidence type="ECO:0000313" key="2">
    <source>
        <dbReference type="EnsemblProtists" id="EOD13373"/>
    </source>
</evidence>
<proteinExistence type="predicted"/>
<dbReference type="RefSeq" id="XP_005765802.1">
    <property type="nucleotide sequence ID" value="XM_005765745.1"/>
</dbReference>
<keyword evidence="3" id="KW-1185">Reference proteome</keyword>
<evidence type="ECO:0000256" key="1">
    <source>
        <dbReference type="SAM" id="MobiDB-lite"/>
    </source>
</evidence>
<dbReference type="AlphaFoldDB" id="A0A0D3IQ38"/>
<accession>A0A0D3IQ38</accession>
<sequence length="207" mass="22671">MLPPPRFRSSTVSVVKRRRSRLCRILAVAVPTCVIIALQIHAAGHFEESIELEASAHGRRMAAEASRHVNHTSPPAPRASAANGSAQCSRHRRPYHVLVPCSLSVEHQWQARLSYHRYLRLKESDPCSDLGAILSRPPLPARLLEPSPETSRNLPAGGFTRLLTSPDGKPDLLAAEMPTVVTRQLKRSGRRDDCGHGAMTATTVSLC</sequence>
<name>A0A0D3IQ38_EMIH1</name>
<dbReference type="GeneID" id="17259530"/>
<feature type="region of interest" description="Disordered" evidence="1">
    <location>
        <begin position="57"/>
        <end position="87"/>
    </location>
</feature>
<organism evidence="2 3">
    <name type="scientific">Emiliania huxleyi (strain CCMP1516)</name>
    <dbReference type="NCBI Taxonomy" id="280463"/>
    <lineage>
        <taxon>Eukaryota</taxon>
        <taxon>Haptista</taxon>
        <taxon>Haptophyta</taxon>
        <taxon>Prymnesiophyceae</taxon>
        <taxon>Isochrysidales</taxon>
        <taxon>Noelaerhabdaceae</taxon>
        <taxon>Emiliania</taxon>
    </lineage>
</organism>
<evidence type="ECO:0000313" key="3">
    <source>
        <dbReference type="Proteomes" id="UP000013827"/>
    </source>
</evidence>
<reference evidence="3" key="1">
    <citation type="journal article" date="2013" name="Nature">
        <title>Pan genome of the phytoplankton Emiliania underpins its global distribution.</title>
        <authorList>
            <person name="Read B.A."/>
            <person name="Kegel J."/>
            <person name="Klute M.J."/>
            <person name="Kuo A."/>
            <person name="Lefebvre S.C."/>
            <person name="Maumus F."/>
            <person name="Mayer C."/>
            <person name="Miller J."/>
            <person name="Monier A."/>
            <person name="Salamov A."/>
            <person name="Young J."/>
            <person name="Aguilar M."/>
            <person name="Claverie J.M."/>
            <person name="Frickenhaus S."/>
            <person name="Gonzalez K."/>
            <person name="Herman E.K."/>
            <person name="Lin Y.C."/>
            <person name="Napier J."/>
            <person name="Ogata H."/>
            <person name="Sarno A.F."/>
            <person name="Shmutz J."/>
            <person name="Schroeder D."/>
            <person name="de Vargas C."/>
            <person name="Verret F."/>
            <person name="von Dassow P."/>
            <person name="Valentin K."/>
            <person name="Van de Peer Y."/>
            <person name="Wheeler G."/>
            <person name="Dacks J.B."/>
            <person name="Delwiche C.F."/>
            <person name="Dyhrman S.T."/>
            <person name="Glockner G."/>
            <person name="John U."/>
            <person name="Richards T."/>
            <person name="Worden A.Z."/>
            <person name="Zhang X."/>
            <person name="Grigoriev I.V."/>
            <person name="Allen A.E."/>
            <person name="Bidle K."/>
            <person name="Borodovsky M."/>
            <person name="Bowler C."/>
            <person name="Brownlee C."/>
            <person name="Cock J.M."/>
            <person name="Elias M."/>
            <person name="Gladyshev V.N."/>
            <person name="Groth M."/>
            <person name="Guda C."/>
            <person name="Hadaegh A."/>
            <person name="Iglesias-Rodriguez M.D."/>
            <person name="Jenkins J."/>
            <person name="Jones B.M."/>
            <person name="Lawson T."/>
            <person name="Leese F."/>
            <person name="Lindquist E."/>
            <person name="Lobanov A."/>
            <person name="Lomsadze A."/>
            <person name="Malik S.B."/>
            <person name="Marsh M.E."/>
            <person name="Mackinder L."/>
            <person name="Mock T."/>
            <person name="Mueller-Roeber B."/>
            <person name="Pagarete A."/>
            <person name="Parker M."/>
            <person name="Probert I."/>
            <person name="Quesneville H."/>
            <person name="Raines C."/>
            <person name="Rensing S.A."/>
            <person name="Riano-Pachon D.M."/>
            <person name="Richier S."/>
            <person name="Rokitta S."/>
            <person name="Shiraiwa Y."/>
            <person name="Soanes D.M."/>
            <person name="van der Giezen M."/>
            <person name="Wahlund T.M."/>
            <person name="Williams B."/>
            <person name="Wilson W."/>
            <person name="Wolfe G."/>
            <person name="Wurch L.L."/>
        </authorList>
    </citation>
    <scope>NUCLEOTIDE SEQUENCE</scope>
</reference>
<dbReference type="Proteomes" id="UP000013827">
    <property type="component" value="Unassembled WGS sequence"/>
</dbReference>
<protein>
    <submittedName>
        <fullName evidence="2">Uncharacterized protein</fullName>
    </submittedName>
</protein>
<dbReference type="EnsemblProtists" id="EOD13373">
    <property type="protein sequence ID" value="EOD13373"/>
    <property type="gene ID" value="EMIHUDRAFT_119847"/>
</dbReference>
<reference evidence="2" key="2">
    <citation type="submission" date="2024-10" db="UniProtKB">
        <authorList>
            <consortium name="EnsemblProtists"/>
        </authorList>
    </citation>
    <scope>IDENTIFICATION</scope>
</reference>